<proteinExistence type="predicted"/>
<dbReference type="EMBL" id="JAVDYB010000001">
    <property type="protein sequence ID" value="MDR7275393.1"/>
    <property type="molecule type" value="Genomic_DNA"/>
</dbReference>
<organism evidence="1 2">
    <name type="scientific">Catenuloplanes atrovinosus</name>
    <dbReference type="NCBI Taxonomy" id="137266"/>
    <lineage>
        <taxon>Bacteria</taxon>
        <taxon>Bacillati</taxon>
        <taxon>Actinomycetota</taxon>
        <taxon>Actinomycetes</taxon>
        <taxon>Micromonosporales</taxon>
        <taxon>Micromonosporaceae</taxon>
        <taxon>Catenuloplanes</taxon>
    </lineage>
</organism>
<accession>A0AAE3YKA6</accession>
<dbReference type="AlphaFoldDB" id="A0AAE3YKA6"/>
<gene>
    <name evidence="1" type="ORF">J2S41_002171</name>
</gene>
<evidence type="ECO:0000313" key="1">
    <source>
        <dbReference type="EMBL" id="MDR7275393.1"/>
    </source>
</evidence>
<sequence>MGLDRIVGSFVVEVGFRQAWPFLGLADNRPAVARETRLYIDSTWTITTATAVAGGADEGLAWLTAAIAMNGETIHTARVDDGVLALTTISGIELVVSNEPQPYTAGEPWRLSGWRDAAY</sequence>
<evidence type="ECO:0000313" key="2">
    <source>
        <dbReference type="Proteomes" id="UP001183643"/>
    </source>
</evidence>
<keyword evidence="2" id="KW-1185">Reference proteome</keyword>
<comment type="caution">
    <text evidence="1">The sequence shown here is derived from an EMBL/GenBank/DDBJ whole genome shotgun (WGS) entry which is preliminary data.</text>
</comment>
<reference evidence="1" key="1">
    <citation type="submission" date="2023-07" db="EMBL/GenBank/DDBJ databases">
        <title>Sequencing the genomes of 1000 actinobacteria strains.</title>
        <authorList>
            <person name="Klenk H.-P."/>
        </authorList>
    </citation>
    <scope>NUCLEOTIDE SEQUENCE</scope>
    <source>
        <strain evidence="1">DSM 44707</strain>
    </source>
</reference>
<dbReference type="Proteomes" id="UP001183643">
    <property type="component" value="Unassembled WGS sequence"/>
</dbReference>
<dbReference type="RefSeq" id="WP_310366297.1">
    <property type="nucleotide sequence ID" value="NZ_JAVDYB010000001.1"/>
</dbReference>
<name>A0AAE3YKA6_9ACTN</name>
<protein>
    <submittedName>
        <fullName evidence="1">Uncharacterized protein</fullName>
    </submittedName>
</protein>